<dbReference type="STRING" id="1288385.ERS137968_04195"/>
<keyword evidence="4" id="KW-1003">Cell membrane</keyword>
<evidence type="ECO:0000256" key="7">
    <source>
        <dbReference type="ARBA" id="ARBA00022989"/>
    </source>
</evidence>
<keyword evidence="7 9" id="KW-1133">Transmembrane helix</keyword>
<organism evidence="12 15">
    <name type="scientific">Yersinia pekkanenii</name>
    <dbReference type="NCBI Taxonomy" id="1288385"/>
    <lineage>
        <taxon>Bacteria</taxon>
        <taxon>Pseudomonadati</taxon>
        <taxon>Pseudomonadota</taxon>
        <taxon>Gammaproteobacteria</taxon>
        <taxon>Enterobacterales</taxon>
        <taxon>Yersiniaceae</taxon>
        <taxon>Yersinia</taxon>
    </lineage>
</organism>
<dbReference type="EMBL" id="CWJL01000032">
    <property type="protein sequence ID" value="CRY69056.1"/>
    <property type="molecule type" value="Genomic_DNA"/>
</dbReference>
<evidence type="ECO:0000256" key="8">
    <source>
        <dbReference type="ARBA" id="ARBA00023136"/>
    </source>
</evidence>
<reference evidence="12" key="1">
    <citation type="submission" date="2015-03" db="EMBL/GenBank/DDBJ databases">
        <authorList>
            <person name="Murphy D."/>
        </authorList>
    </citation>
    <scope>NUCLEOTIDE SEQUENCE [LARGE SCALE GENOMIC DNA]</scope>
    <source>
        <strain evidence="12">A125KOH2</strain>
    </source>
</reference>
<evidence type="ECO:0000313" key="15">
    <source>
        <dbReference type="Proteomes" id="UP000045840"/>
    </source>
</evidence>
<sequence>MSESAENQIAPPPQNKKKQRKHVLLLLTVIFIIIGVAYLIYWFLVLRHHQETDNAYVSGNQVQIMSQVPGSVVSVNFENTDLVKSGDVLLTLDPTNAEQAYEQAKTTLANSVRQTHQLMINSKQYQANIALKKIELSKAQNDLKRRVVLGSADAIGREELQHARDAVEAGQASLDVAIAQYNANQALVLNTPLEKQPAVEQAAAKLRDAWLALQRTKVVSPITGFVSRRSVQVGAEIANGAPLMAVIPANQMWIDANFKETQLDNMRIGQPATVVTDFYGDDVVFQGKVVGLDMGTGSAFSLLPAQNATGNWIKVVQRLPVRIALDAKQLAEHPLRIGLSTTVRVDTINTDGQVLAQKVRKDPAFVTNALSLDLAPVNQMISDIVHANAG</sequence>
<dbReference type="PANTHER" id="PTHR30386:SF19">
    <property type="entry name" value="MULTIDRUG EXPORT PROTEIN EMRA-RELATED"/>
    <property type="match status" value="1"/>
</dbReference>
<evidence type="ECO:0000313" key="14">
    <source>
        <dbReference type="Proteomes" id="UP000044625"/>
    </source>
</evidence>
<reference evidence="15" key="3">
    <citation type="submission" date="2015-03" db="EMBL/GenBank/DDBJ databases">
        <authorList>
            <consortium name="Pathogen Informatics"/>
        </authorList>
    </citation>
    <scope>NUCLEOTIDE SEQUENCE [LARGE SCALE GENOMIC DNA]</scope>
    <source>
        <strain evidence="15">A125KOH2</strain>
    </source>
</reference>
<dbReference type="Proteomes" id="UP000045840">
    <property type="component" value="Unassembled WGS sequence"/>
</dbReference>
<dbReference type="NCBIfam" id="TIGR00998">
    <property type="entry name" value="8a0101"/>
    <property type="match status" value="1"/>
</dbReference>
<proteinExistence type="inferred from homology"/>
<keyword evidence="5" id="KW-0997">Cell inner membrane</keyword>
<dbReference type="GO" id="GO:0015721">
    <property type="term" value="P:bile acid and bile salt transport"/>
    <property type="evidence" value="ECO:0007669"/>
    <property type="project" value="UniProtKB-ARBA"/>
</dbReference>
<protein>
    <submittedName>
        <fullName evidence="12">Multidrug resistance protein A</fullName>
    </submittedName>
</protein>
<feature type="domain" description="Multidrug export protein EmrA/FarA alpha-helical hairpin" evidence="10">
    <location>
        <begin position="95"/>
        <end position="216"/>
    </location>
</feature>
<feature type="domain" description="p-hydroxybenzoic acid efflux pump subunit AaeA-like beta-barrel" evidence="11">
    <location>
        <begin position="253"/>
        <end position="345"/>
    </location>
</feature>
<dbReference type="RefSeq" id="WP_049614805.1">
    <property type="nucleotide sequence ID" value="NZ_CAWMMU010000032.1"/>
</dbReference>
<dbReference type="EMBL" id="CQAZ01000047">
    <property type="protein sequence ID" value="CNI41184.1"/>
    <property type="molecule type" value="Genomic_DNA"/>
</dbReference>
<gene>
    <name evidence="12" type="primary">emrA</name>
    <name evidence="12" type="ORF">ERS008529_03946</name>
    <name evidence="13" type="ORF">ERS137968_04195</name>
</gene>
<dbReference type="GO" id="GO:1990961">
    <property type="term" value="P:xenobiotic detoxification by transmembrane export across the plasma membrane"/>
    <property type="evidence" value="ECO:0007669"/>
    <property type="project" value="InterPro"/>
</dbReference>
<evidence type="ECO:0000313" key="12">
    <source>
        <dbReference type="EMBL" id="CNI41184.1"/>
    </source>
</evidence>
<dbReference type="SUPFAM" id="SSF111369">
    <property type="entry name" value="HlyD-like secretion proteins"/>
    <property type="match status" value="2"/>
</dbReference>
<dbReference type="Proteomes" id="UP000044625">
    <property type="component" value="Unassembled WGS sequence"/>
</dbReference>
<dbReference type="InterPro" id="IPR005694">
    <property type="entry name" value="MFP_proteobact"/>
</dbReference>
<keyword evidence="14" id="KW-1185">Reference proteome</keyword>
<dbReference type="GO" id="GO:0042910">
    <property type="term" value="F:xenobiotic transmembrane transporter activity"/>
    <property type="evidence" value="ECO:0007669"/>
    <property type="project" value="InterPro"/>
</dbReference>
<reference evidence="13 14" key="2">
    <citation type="submission" date="2015-03" db="EMBL/GenBank/DDBJ databases">
        <authorList>
            <consortium name="Pathogen Informatics"/>
            <person name="Murphy D."/>
        </authorList>
    </citation>
    <scope>NUCLEOTIDE SEQUENCE [LARGE SCALE GENOMIC DNA]</scope>
    <source>
        <strain evidence="13">Type strain: CIP110230</strain>
        <strain evidence="14">type strain: CIP110230</strain>
    </source>
</reference>
<evidence type="ECO:0000256" key="1">
    <source>
        <dbReference type="ARBA" id="ARBA00004383"/>
    </source>
</evidence>
<accession>A0A0T9R2D3</accession>
<evidence type="ECO:0000256" key="5">
    <source>
        <dbReference type="ARBA" id="ARBA00022519"/>
    </source>
</evidence>
<dbReference type="AlphaFoldDB" id="A0A0T9R2D3"/>
<dbReference type="OrthoDB" id="9811754at2"/>
<dbReference type="Gene3D" id="2.40.50.100">
    <property type="match status" value="1"/>
</dbReference>
<evidence type="ECO:0000313" key="13">
    <source>
        <dbReference type="EMBL" id="CRY69056.1"/>
    </source>
</evidence>
<evidence type="ECO:0000259" key="11">
    <source>
        <dbReference type="Pfam" id="PF25963"/>
    </source>
</evidence>
<dbReference type="Pfam" id="PF25963">
    <property type="entry name" value="Beta-barrel_AAEA"/>
    <property type="match status" value="1"/>
</dbReference>
<dbReference type="InterPro" id="IPR058633">
    <property type="entry name" value="EmrA/FarA_HH"/>
</dbReference>
<keyword evidence="6 9" id="KW-0812">Transmembrane</keyword>
<dbReference type="FunFam" id="2.40.30.170:FF:000003">
    <property type="entry name" value="Multidrug resistance protein A"/>
    <property type="match status" value="1"/>
</dbReference>
<evidence type="ECO:0000256" key="6">
    <source>
        <dbReference type="ARBA" id="ARBA00022692"/>
    </source>
</evidence>
<dbReference type="PANTHER" id="PTHR30386">
    <property type="entry name" value="MEMBRANE FUSION SUBUNIT OF EMRAB-TOLC MULTIDRUG EFFLUX PUMP"/>
    <property type="match status" value="1"/>
</dbReference>
<dbReference type="GO" id="GO:0005886">
    <property type="term" value="C:plasma membrane"/>
    <property type="evidence" value="ECO:0007669"/>
    <property type="project" value="UniProtKB-SubCell"/>
</dbReference>
<comment type="subcellular location">
    <subcellularLocation>
        <location evidence="1">Cell inner membrane</location>
        <topology evidence="1">Single-pass membrane protein</topology>
        <orientation evidence="1">Periplasmic side</orientation>
    </subcellularLocation>
</comment>
<dbReference type="NCBIfam" id="NF011715">
    <property type="entry name" value="PRK15136.1"/>
    <property type="match status" value="1"/>
</dbReference>
<keyword evidence="8 9" id="KW-0472">Membrane</keyword>
<feature type="transmembrane region" description="Helical" evidence="9">
    <location>
        <begin position="23"/>
        <end position="44"/>
    </location>
</feature>
<name>A0A0T9R2D3_9GAMM</name>
<evidence type="ECO:0000256" key="2">
    <source>
        <dbReference type="ARBA" id="ARBA00009477"/>
    </source>
</evidence>
<dbReference type="InterPro" id="IPR058634">
    <property type="entry name" value="AaeA-lik-b-barrel"/>
</dbReference>
<dbReference type="Pfam" id="PF25885">
    <property type="entry name" value="HH_EMRA"/>
    <property type="match status" value="1"/>
</dbReference>
<dbReference type="GO" id="GO:0046677">
    <property type="term" value="P:response to antibiotic"/>
    <property type="evidence" value="ECO:0007669"/>
    <property type="project" value="UniProtKB-ARBA"/>
</dbReference>
<evidence type="ECO:0000256" key="9">
    <source>
        <dbReference type="SAM" id="Phobius"/>
    </source>
</evidence>
<comment type="similarity">
    <text evidence="2">Belongs to the membrane fusion protein (MFP) (TC 8.A.1) family.</text>
</comment>
<evidence type="ECO:0000259" key="10">
    <source>
        <dbReference type="Pfam" id="PF25885"/>
    </source>
</evidence>
<dbReference type="InterPro" id="IPR050739">
    <property type="entry name" value="MFP"/>
</dbReference>
<keyword evidence="3" id="KW-0813">Transport</keyword>
<evidence type="ECO:0000256" key="3">
    <source>
        <dbReference type="ARBA" id="ARBA00022448"/>
    </source>
</evidence>
<evidence type="ECO:0000256" key="4">
    <source>
        <dbReference type="ARBA" id="ARBA00022475"/>
    </source>
</evidence>
<dbReference type="Gene3D" id="2.40.30.170">
    <property type="match status" value="1"/>
</dbReference>